<dbReference type="InterPro" id="IPR032369">
    <property type="entry name" value="DUF4872"/>
</dbReference>
<protein>
    <submittedName>
        <fullName evidence="4">Acyltransferase</fullName>
    </submittedName>
</protein>
<dbReference type="EMBL" id="CP034412">
    <property type="protein sequence ID" value="QCY47732.1"/>
    <property type="molecule type" value="Genomic_DNA"/>
</dbReference>
<dbReference type="InterPro" id="IPR026935">
    <property type="entry name" value="BtrH_N"/>
</dbReference>
<feature type="region of interest" description="Disordered" evidence="1">
    <location>
        <begin position="1"/>
        <end position="87"/>
    </location>
</feature>
<feature type="compositionally biased region" description="Low complexity" evidence="1">
    <location>
        <begin position="62"/>
        <end position="78"/>
    </location>
</feature>
<feature type="compositionally biased region" description="Basic and acidic residues" evidence="1">
    <location>
        <begin position="51"/>
        <end position="61"/>
    </location>
</feature>
<evidence type="ECO:0000313" key="4">
    <source>
        <dbReference type="EMBL" id="QCY47732.1"/>
    </source>
</evidence>
<keyword evidence="4" id="KW-0808">Transferase</keyword>
<name>A0A5B7WV42_9MICC</name>
<evidence type="ECO:0000259" key="2">
    <source>
        <dbReference type="Pfam" id="PF14399"/>
    </source>
</evidence>
<dbReference type="KEGG" id="gcr:GcLGCM259_2017"/>
<reference evidence="4 5" key="1">
    <citation type="submission" date="2018-12" db="EMBL/GenBank/DDBJ databases">
        <title>Complete Genome Sequence of Glutamicibacter creatinolyticus strain LGCM259,isolated from an abscess of a 12-year-old mare in Italy.</title>
        <authorList>
            <person name="Santos R.G."/>
            <person name="Silva A.L."/>
            <person name="Seyffert N."/>
            <person name="Castro T.L.P."/>
            <person name="Attili A.R."/>
            <person name="Rifici C."/>
            <person name="Mazzullo G."/>
            <person name="Brenig B."/>
            <person name="Venanzi F."/>
            <person name="Azevedo V."/>
        </authorList>
    </citation>
    <scope>NUCLEOTIDE SEQUENCE [LARGE SCALE GENOMIC DNA]</scope>
    <source>
        <strain evidence="4 5">LGCM 259</strain>
    </source>
</reference>
<evidence type="ECO:0000313" key="5">
    <source>
        <dbReference type="Proteomes" id="UP000307000"/>
    </source>
</evidence>
<evidence type="ECO:0000259" key="3">
    <source>
        <dbReference type="Pfam" id="PF16169"/>
    </source>
</evidence>
<dbReference type="Proteomes" id="UP000307000">
    <property type="component" value="Chromosome"/>
</dbReference>
<gene>
    <name evidence="4" type="ORF">GcLGCM259_2017</name>
</gene>
<keyword evidence="4" id="KW-0012">Acyltransferase</keyword>
<sequence>MAHPNRPSRAAAKNPAKHPKSQAKTLPKNLKKLVRARMERTGESYTTARKAILDGRPEPKSAQHAAARQQGAAPAGEPAPEELPEYPAPQNVRQYDAALWHRILTQSGVKDPLSGEPLSEAMLAGLAGGIGFMLHSFVDADTVNLALVTRAHPEPFTATLLERCGAKVRIRTTGNQQAAAANLDAALEAGRAIAVRVTRAALPWVAAGSADAEDTIDVAVLGELDGMLLVDDGSGELQQISDSDLAAARARHKRDRNFSAWVPSRRGPRPAALAANVREAIAQTTGRMLGTTELPGLPQHYARNFGVSGMRRWAERLADTTGDTGWATMLAEPALYDSALEQLRGFFADSRFAGADGLRGLYAQFLQEASALPGLGALAQSVPAYTQLAADWEGFTAALLAPGDGQAPAQRFSALAGQLAALADAEQAAATQLDGIRASLPGTGTGQAQPVATQRP</sequence>
<feature type="domain" description="DUF4872" evidence="3">
    <location>
        <begin position="244"/>
        <end position="433"/>
    </location>
</feature>
<feature type="region of interest" description="Disordered" evidence="1">
    <location>
        <begin position="436"/>
        <end position="456"/>
    </location>
</feature>
<dbReference type="Pfam" id="PF14399">
    <property type="entry name" value="BtrH_N"/>
    <property type="match status" value="1"/>
</dbReference>
<accession>A0A5B7WV42</accession>
<dbReference type="Pfam" id="PF16169">
    <property type="entry name" value="DUF4872"/>
    <property type="match status" value="1"/>
</dbReference>
<dbReference type="AlphaFoldDB" id="A0A5B7WV42"/>
<feature type="domain" description="Butirosin biosynthesis protein H N-terminal" evidence="2">
    <location>
        <begin position="116"/>
        <end position="207"/>
    </location>
</feature>
<feature type="compositionally biased region" description="Polar residues" evidence="1">
    <location>
        <begin position="446"/>
        <end position="456"/>
    </location>
</feature>
<evidence type="ECO:0000256" key="1">
    <source>
        <dbReference type="SAM" id="MobiDB-lite"/>
    </source>
</evidence>
<organism evidence="4 5">
    <name type="scientific">Glutamicibacter creatinolyticus</name>
    <dbReference type="NCBI Taxonomy" id="162496"/>
    <lineage>
        <taxon>Bacteria</taxon>
        <taxon>Bacillati</taxon>
        <taxon>Actinomycetota</taxon>
        <taxon>Actinomycetes</taxon>
        <taxon>Micrococcales</taxon>
        <taxon>Micrococcaceae</taxon>
        <taxon>Glutamicibacter</taxon>
    </lineage>
</organism>
<dbReference type="RefSeq" id="WP_246049531.1">
    <property type="nucleotide sequence ID" value="NZ_CP034412.1"/>
</dbReference>
<proteinExistence type="predicted"/>
<keyword evidence="5" id="KW-1185">Reference proteome</keyword>
<dbReference type="GO" id="GO:0016746">
    <property type="term" value="F:acyltransferase activity"/>
    <property type="evidence" value="ECO:0007669"/>
    <property type="project" value="UniProtKB-KW"/>
</dbReference>